<evidence type="ECO:0000313" key="5">
    <source>
        <dbReference type="EMBL" id="MFC7448771.1"/>
    </source>
</evidence>
<evidence type="ECO:0000313" key="6">
    <source>
        <dbReference type="Proteomes" id="UP001596484"/>
    </source>
</evidence>
<reference evidence="6" key="1">
    <citation type="journal article" date="2019" name="Int. J. Syst. Evol. Microbiol.">
        <title>The Global Catalogue of Microorganisms (GCM) 10K type strain sequencing project: providing services to taxonomists for standard genome sequencing and annotation.</title>
        <authorList>
            <consortium name="The Broad Institute Genomics Platform"/>
            <consortium name="The Broad Institute Genome Sequencing Center for Infectious Disease"/>
            <person name="Wu L."/>
            <person name="Ma J."/>
        </authorList>
    </citation>
    <scope>NUCLEOTIDE SEQUENCE [LARGE SCALE GENOMIC DNA]</scope>
    <source>
        <strain evidence="6">ICMP 19430</strain>
    </source>
</reference>
<keyword evidence="2" id="KW-0223">Dioxygenase</keyword>
<dbReference type="Proteomes" id="UP001596484">
    <property type="component" value="Unassembled WGS sequence"/>
</dbReference>
<comment type="caution">
    <text evidence="5">The sequence shown here is derived from an EMBL/GenBank/DDBJ whole genome shotgun (WGS) entry which is preliminary data.</text>
</comment>
<feature type="domain" description="Prolyl 4-hydroxylase alpha subunit" evidence="4">
    <location>
        <begin position="26"/>
        <end position="215"/>
    </location>
</feature>
<evidence type="ECO:0000256" key="3">
    <source>
        <dbReference type="ARBA" id="ARBA00023002"/>
    </source>
</evidence>
<keyword evidence="3" id="KW-0560">Oxidoreductase</keyword>
<dbReference type="PANTHER" id="PTHR12117">
    <property type="entry name" value="HISTONE ACETYLTRANSFERASE COMPLEX"/>
    <property type="match status" value="1"/>
</dbReference>
<evidence type="ECO:0000256" key="2">
    <source>
        <dbReference type="ARBA" id="ARBA00022964"/>
    </source>
</evidence>
<dbReference type="Pfam" id="PF13640">
    <property type="entry name" value="2OG-FeII_Oxy_3"/>
    <property type="match status" value="1"/>
</dbReference>
<keyword evidence="6" id="KW-1185">Reference proteome</keyword>
<organism evidence="5 6">
    <name type="scientific">Rhodococcus daqingensis</name>
    <dbReference type="NCBI Taxonomy" id="2479363"/>
    <lineage>
        <taxon>Bacteria</taxon>
        <taxon>Bacillati</taxon>
        <taxon>Actinomycetota</taxon>
        <taxon>Actinomycetes</taxon>
        <taxon>Mycobacteriales</taxon>
        <taxon>Nocardiaceae</taxon>
        <taxon>Rhodococcus</taxon>
    </lineage>
</organism>
<protein>
    <submittedName>
        <fullName evidence="5">2OG-Fe(II) oxygenase</fullName>
    </submittedName>
</protein>
<dbReference type="Gene3D" id="2.60.120.620">
    <property type="entry name" value="q2cbj1_9rhob like domain"/>
    <property type="match status" value="1"/>
</dbReference>
<dbReference type="InterPro" id="IPR051842">
    <property type="entry name" value="uS12_prolyl_hydroxylase"/>
</dbReference>
<comment type="cofactor">
    <cofactor evidence="1">
        <name>L-ascorbate</name>
        <dbReference type="ChEBI" id="CHEBI:38290"/>
    </cofactor>
</comment>
<name>A0ABW2RY46_9NOCA</name>
<sequence>MSTSSGVIREIDRGLLRQQARTATPFPHVLIDDFLDTGFAREALSCWPSYSDAAKMGREFRTINERRKVQVTDSDRFPPTLRELTAVLASPEFIDTASAIFDIPSLLPDPELVGGGLHQTGPRGRLDVHVDFNYLEDRKLHRRLNILIYFNEGWMPEWGGQLELWNSDVSECVHSFDPIFNRCVIFETSEISYHGVTEVRCPDDAVRRSFAGYYYTKSAPTNWAGESYSTIFKARPDESVKNRLMALKRTSDVVKGRVKKVVRRSEGS</sequence>
<accession>A0ABW2RY46</accession>
<evidence type="ECO:0000256" key="1">
    <source>
        <dbReference type="ARBA" id="ARBA00001961"/>
    </source>
</evidence>
<dbReference type="PANTHER" id="PTHR12117:SF0">
    <property type="entry name" value="PROLYL 3-HYDROXYLASE OGFOD1"/>
    <property type="match status" value="1"/>
</dbReference>
<dbReference type="SMART" id="SM00702">
    <property type="entry name" value="P4Hc"/>
    <property type="match status" value="1"/>
</dbReference>
<dbReference type="EMBL" id="JBHTCS010000014">
    <property type="protein sequence ID" value="MFC7448771.1"/>
    <property type="molecule type" value="Genomic_DNA"/>
</dbReference>
<dbReference type="RefSeq" id="WP_378405166.1">
    <property type="nucleotide sequence ID" value="NZ_JBHTCS010000014.1"/>
</dbReference>
<proteinExistence type="predicted"/>
<dbReference type="InterPro" id="IPR044862">
    <property type="entry name" value="Pro_4_hyd_alph_FE2OG_OXY"/>
</dbReference>
<gene>
    <name evidence="5" type="ORF">ACFQS9_12810</name>
</gene>
<evidence type="ECO:0000259" key="4">
    <source>
        <dbReference type="SMART" id="SM00702"/>
    </source>
</evidence>
<dbReference type="InterPro" id="IPR006620">
    <property type="entry name" value="Pro_4_hyd_alph"/>
</dbReference>